<keyword evidence="2" id="KW-1185">Reference proteome</keyword>
<reference evidence="1 2" key="1">
    <citation type="journal article" date="2012" name="Appl. Environ. Microbiol.">
        <title>Short-read sequencing for genomic analysis of the brown rot fungus Fibroporia radiculosa.</title>
        <authorList>
            <person name="Tang J.D."/>
            <person name="Perkins A.D."/>
            <person name="Sonstegard T.S."/>
            <person name="Schroeder S.G."/>
            <person name="Burgess S.C."/>
            <person name="Diehl S.V."/>
        </authorList>
    </citation>
    <scope>NUCLEOTIDE SEQUENCE [LARGE SCALE GENOMIC DNA]</scope>
    <source>
        <strain evidence="1 2">TFFH 294</strain>
    </source>
</reference>
<dbReference type="OrthoDB" id="2790890at2759"/>
<sequence>MDVAVKYSPQNAHSVADRYEVEDVATVGAGEYPPSAACSQLWDICPVVSSQLPTELWEHIIDFIADDHIYHMRRLGQFGNFGSFAVRMVQKLPRVDILRLSHCQWEAGQLHAQVFLHVTLTFGSVTKLELFDVSFPSAVVFWRLLSALPRLSSLDCRFVEFKRDCHVLGAVRLPGSLRLDVAHLDDCDGVFDFLTSISVRLRHLICHGRHLRKHLMLLFVSSESLLSLEVRDIHEASPLNLTPAFNLRVLAFDGELKDIAKAAGFLSRTSLPKLVEVTISSRPFPQGTLVSVENILNGIDDDCFQRMDHVLSDHQFLALRKVTLLLRCSAEDSSEAMDVISEASWRTQLSSRLPALHASGRLLSSVTVIVCGPGPRLW</sequence>
<accession>J4H4S5</accession>
<dbReference type="RefSeq" id="XP_012184782.1">
    <property type="nucleotide sequence ID" value="XM_012329392.1"/>
</dbReference>
<name>J4H4S5_9APHY</name>
<dbReference type="Proteomes" id="UP000006352">
    <property type="component" value="Unassembled WGS sequence"/>
</dbReference>
<dbReference type="EMBL" id="HE797193">
    <property type="protein sequence ID" value="CCM05499.1"/>
    <property type="molecule type" value="Genomic_DNA"/>
</dbReference>
<dbReference type="AlphaFoldDB" id="J4H4S5"/>
<organism evidence="1 2">
    <name type="scientific">Fibroporia radiculosa</name>
    <dbReference type="NCBI Taxonomy" id="599839"/>
    <lineage>
        <taxon>Eukaryota</taxon>
        <taxon>Fungi</taxon>
        <taxon>Dikarya</taxon>
        <taxon>Basidiomycota</taxon>
        <taxon>Agaricomycotina</taxon>
        <taxon>Agaricomycetes</taxon>
        <taxon>Polyporales</taxon>
        <taxon>Fibroporiaceae</taxon>
        <taxon>Fibroporia</taxon>
    </lineage>
</organism>
<protein>
    <recommendedName>
        <fullName evidence="3">F-box domain-containing protein</fullName>
    </recommendedName>
</protein>
<evidence type="ECO:0000313" key="1">
    <source>
        <dbReference type="EMBL" id="CCM05499.1"/>
    </source>
</evidence>
<dbReference type="SUPFAM" id="SSF52047">
    <property type="entry name" value="RNI-like"/>
    <property type="match status" value="1"/>
</dbReference>
<dbReference type="InParanoid" id="J4H4S5"/>
<evidence type="ECO:0008006" key="3">
    <source>
        <dbReference type="Google" id="ProtNLM"/>
    </source>
</evidence>
<gene>
    <name evidence="1" type="ORF">FIBRA_07722</name>
</gene>
<proteinExistence type="predicted"/>
<evidence type="ECO:0000313" key="2">
    <source>
        <dbReference type="Proteomes" id="UP000006352"/>
    </source>
</evidence>
<dbReference type="GeneID" id="24100410"/>
<dbReference type="HOGENOM" id="CLU_036316_0_2_1"/>